<accession>A0A0F9G1I9</accession>
<dbReference type="AlphaFoldDB" id="A0A0F9G1I9"/>
<dbReference type="EMBL" id="LAZR01019443">
    <property type="protein sequence ID" value="KKL92513.1"/>
    <property type="molecule type" value="Genomic_DNA"/>
</dbReference>
<gene>
    <name evidence="1" type="ORF">LCGC14_1883920</name>
</gene>
<organism evidence="1">
    <name type="scientific">marine sediment metagenome</name>
    <dbReference type="NCBI Taxonomy" id="412755"/>
    <lineage>
        <taxon>unclassified sequences</taxon>
        <taxon>metagenomes</taxon>
        <taxon>ecological metagenomes</taxon>
    </lineage>
</organism>
<name>A0A0F9G1I9_9ZZZZ</name>
<sequence>MTKKKVKQEEIPIKKRRKHLRYIIVHNVGGLTDARGAFEFYHQRQTIENFFKESKNLPESSLSSSLFLLHDLLTN</sequence>
<evidence type="ECO:0000313" key="1">
    <source>
        <dbReference type="EMBL" id="KKL92513.1"/>
    </source>
</evidence>
<protein>
    <submittedName>
        <fullName evidence="1">Uncharacterized protein</fullName>
    </submittedName>
</protein>
<proteinExistence type="predicted"/>
<comment type="caution">
    <text evidence="1">The sequence shown here is derived from an EMBL/GenBank/DDBJ whole genome shotgun (WGS) entry which is preliminary data.</text>
</comment>
<reference evidence="1" key="1">
    <citation type="journal article" date="2015" name="Nature">
        <title>Complex archaea that bridge the gap between prokaryotes and eukaryotes.</title>
        <authorList>
            <person name="Spang A."/>
            <person name="Saw J.H."/>
            <person name="Jorgensen S.L."/>
            <person name="Zaremba-Niedzwiedzka K."/>
            <person name="Martijn J."/>
            <person name="Lind A.E."/>
            <person name="van Eijk R."/>
            <person name="Schleper C."/>
            <person name="Guy L."/>
            <person name="Ettema T.J."/>
        </authorList>
    </citation>
    <scope>NUCLEOTIDE SEQUENCE</scope>
</reference>